<name>W6M546_9GAMM</name>
<dbReference type="InterPro" id="IPR011868">
    <property type="entry name" value="ModC_ABC_ATP-bd"/>
</dbReference>
<dbReference type="AlphaFoldDB" id="W6M546"/>
<gene>
    <name evidence="12" type="primary">modC</name>
    <name evidence="12" type="ORF">BN873_360090</name>
</gene>
<dbReference type="NCBIfam" id="TIGR02142">
    <property type="entry name" value="modC_ABC"/>
    <property type="match status" value="1"/>
</dbReference>
<dbReference type="Pfam" id="PF03459">
    <property type="entry name" value="TOBE"/>
    <property type="match status" value="1"/>
</dbReference>
<dbReference type="GO" id="GO:0016887">
    <property type="term" value="F:ATP hydrolysis activity"/>
    <property type="evidence" value="ECO:0007669"/>
    <property type="project" value="InterPro"/>
</dbReference>
<reference evidence="12" key="2">
    <citation type="submission" date="2014-03" db="EMBL/GenBank/DDBJ databases">
        <title>Candidatus Competibacter-lineage genomes retrieved from metagenomes reveal functional metabolic diversity.</title>
        <authorList>
            <person name="McIlroy S.J."/>
            <person name="Albertsen M."/>
            <person name="Andresen E.K."/>
            <person name="Saunders A.M."/>
            <person name="Kristiansen R."/>
            <person name="Stokholm-Bjerregaard M."/>
            <person name="Nielsen K.L."/>
            <person name="Nielsen P.H."/>
        </authorList>
    </citation>
    <scope>NUCLEOTIDE SEQUENCE</scope>
    <source>
        <strain evidence="12">Run_A_D11</strain>
    </source>
</reference>
<dbReference type="InterPro" id="IPR027417">
    <property type="entry name" value="P-loop_NTPase"/>
</dbReference>
<dbReference type="STRING" id="1400863.BN873_360090"/>
<dbReference type="OrthoDB" id="9802264at2"/>
<dbReference type="PROSITE" id="PS51866">
    <property type="entry name" value="MOP"/>
    <property type="match status" value="1"/>
</dbReference>
<dbReference type="PANTHER" id="PTHR43514">
    <property type="entry name" value="ABC TRANSPORTER I FAMILY MEMBER 10"/>
    <property type="match status" value="1"/>
</dbReference>
<dbReference type="InterPro" id="IPR050334">
    <property type="entry name" value="Molybdenum_import_ModC"/>
</dbReference>
<keyword evidence="5" id="KW-0547">Nucleotide-binding</keyword>
<keyword evidence="4" id="KW-0997">Cell inner membrane</keyword>
<dbReference type="EMBL" id="CBTJ020000043">
    <property type="protein sequence ID" value="CDI02996.1"/>
    <property type="molecule type" value="Genomic_DNA"/>
</dbReference>
<evidence type="ECO:0000256" key="5">
    <source>
        <dbReference type="ARBA" id="ARBA00022741"/>
    </source>
</evidence>
<dbReference type="PANTHER" id="PTHR43514:SF4">
    <property type="entry name" value="ABC TRANSPORTER I FAMILY MEMBER 10"/>
    <property type="match status" value="1"/>
</dbReference>
<organism evidence="12 13">
    <name type="scientific">Candidatus Competibacter denitrificans Run_A_D11</name>
    <dbReference type="NCBI Taxonomy" id="1400863"/>
    <lineage>
        <taxon>Bacteria</taxon>
        <taxon>Pseudomonadati</taxon>
        <taxon>Pseudomonadota</taxon>
        <taxon>Gammaproteobacteria</taxon>
        <taxon>Candidatus Competibacteraceae</taxon>
        <taxon>Candidatus Competibacter</taxon>
    </lineage>
</organism>
<dbReference type="Proteomes" id="UP000035760">
    <property type="component" value="Unassembled WGS sequence"/>
</dbReference>
<evidence type="ECO:0000256" key="3">
    <source>
        <dbReference type="ARBA" id="ARBA00022505"/>
    </source>
</evidence>
<keyword evidence="13" id="KW-1185">Reference proteome</keyword>
<protein>
    <submittedName>
        <fullName evidence="12">Molybdate ABC transporter, ATPase subunit</fullName>
    </submittedName>
</protein>
<evidence type="ECO:0000256" key="1">
    <source>
        <dbReference type="ARBA" id="ARBA00022448"/>
    </source>
</evidence>
<dbReference type="SUPFAM" id="SSF50331">
    <property type="entry name" value="MOP-like"/>
    <property type="match status" value="1"/>
</dbReference>
<reference evidence="12" key="1">
    <citation type="submission" date="2013-07" db="EMBL/GenBank/DDBJ databases">
        <authorList>
            <person name="McIlroy S."/>
        </authorList>
    </citation>
    <scope>NUCLEOTIDE SEQUENCE [LARGE SCALE GENOMIC DNA]</scope>
    <source>
        <strain evidence="12">Run_A_D11</strain>
    </source>
</reference>
<evidence type="ECO:0000259" key="10">
    <source>
        <dbReference type="PROSITE" id="PS50893"/>
    </source>
</evidence>
<dbReference type="GO" id="GO:0016020">
    <property type="term" value="C:membrane"/>
    <property type="evidence" value="ECO:0007669"/>
    <property type="project" value="InterPro"/>
</dbReference>
<evidence type="ECO:0000256" key="8">
    <source>
        <dbReference type="ARBA" id="ARBA00023136"/>
    </source>
</evidence>
<dbReference type="PROSITE" id="PS00211">
    <property type="entry name" value="ABC_TRANSPORTER_1"/>
    <property type="match status" value="1"/>
</dbReference>
<dbReference type="InterPro" id="IPR003593">
    <property type="entry name" value="AAA+_ATPase"/>
</dbReference>
<keyword evidence="8" id="KW-0472">Membrane</keyword>
<dbReference type="PROSITE" id="PS50893">
    <property type="entry name" value="ABC_TRANSPORTER_2"/>
    <property type="match status" value="1"/>
</dbReference>
<dbReference type="Gene3D" id="2.40.50.100">
    <property type="match status" value="1"/>
</dbReference>
<keyword evidence="2" id="KW-1003">Cell membrane</keyword>
<evidence type="ECO:0000313" key="12">
    <source>
        <dbReference type="EMBL" id="CDI02996.1"/>
    </source>
</evidence>
<keyword evidence="7" id="KW-1278">Translocase</keyword>
<sequence length="359" mass="39636">MLALDLELRQGGFSLHGQLRLDQPVSGLFGPSGCGKSTLLRAIAGLIRPQRGFIQLDGVALLDTAQGIDLPPHRRRVGLVFQDSQLFPHLSVESNLLYGFRLLPTAARRFTLAQIVDLLDIGPLLPRRPRHLSGGERQRVALGRTLLASPRLLLLDEPLSALDEGRKQQILPFLRRVRDELRLPMLYVSHAINEILSLTPYVAVMEQGRILGQGLFAEVIRQDHILGLARSLGLENVLRVTVERHEPDIGSTTVRYDHHQLHLPLSALPPGSETWIALRAADVALAVQPISGITIQNQVAGRILGLRRIADRMVVEIDIGVPILAEVTVKAIRDLGLKEGDAVYCLFKARAWQYLATAV</sequence>
<proteinExistence type="predicted"/>
<evidence type="ECO:0000256" key="2">
    <source>
        <dbReference type="ARBA" id="ARBA00022475"/>
    </source>
</evidence>
<accession>W6M546</accession>
<evidence type="ECO:0000256" key="6">
    <source>
        <dbReference type="ARBA" id="ARBA00022840"/>
    </source>
</evidence>
<dbReference type="Pfam" id="PF00005">
    <property type="entry name" value="ABC_tran"/>
    <property type="match status" value="1"/>
</dbReference>
<dbReference type="Gene3D" id="3.40.50.300">
    <property type="entry name" value="P-loop containing nucleotide triphosphate hydrolases"/>
    <property type="match status" value="1"/>
</dbReference>
<dbReference type="SUPFAM" id="SSF52540">
    <property type="entry name" value="P-loop containing nucleoside triphosphate hydrolases"/>
    <property type="match status" value="1"/>
</dbReference>
<dbReference type="GO" id="GO:0140359">
    <property type="term" value="F:ABC-type transporter activity"/>
    <property type="evidence" value="ECO:0007669"/>
    <property type="project" value="InterPro"/>
</dbReference>
<evidence type="ECO:0000256" key="9">
    <source>
        <dbReference type="PROSITE-ProRule" id="PRU01213"/>
    </source>
</evidence>
<feature type="domain" description="ABC transporter" evidence="10">
    <location>
        <begin position="1"/>
        <end position="232"/>
    </location>
</feature>
<dbReference type="InterPro" id="IPR004606">
    <property type="entry name" value="Mop_domain"/>
</dbReference>
<evidence type="ECO:0000259" key="11">
    <source>
        <dbReference type="PROSITE" id="PS51866"/>
    </source>
</evidence>
<dbReference type="GO" id="GO:0015098">
    <property type="term" value="F:molybdate ion transmembrane transporter activity"/>
    <property type="evidence" value="ECO:0007669"/>
    <property type="project" value="InterPro"/>
</dbReference>
<keyword evidence="1" id="KW-0813">Transport</keyword>
<dbReference type="InterPro" id="IPR017871">
    <property type="entry name" value="ABC_transporter-like_CS"/>
</dbReference>
<dbReference type="InterPro" id="IPR005116">
    <property type="entry name" value="Transp-assoc_OB_typ1"/>
</dbReference>
<dbReference type="InterPro" id="IPR008995">
    <property type="entry name" value="Mo/tungstate-bd_C_term_dom"/>
</dbReference>
<keyword evidence="6" id="KW-0067">ATP-binding</keyword>
<comment type="caution">
    <text evidence="12">The sequence shown here is derived from an EMBL/GenBank/DDBJ whole genome shotgun (WGS) entry which is preliminary data.</text>
</comment>
<dbReference type="SMART" id="SM00382">
    <property type="entry name" value="AAA"/>
    <property type="match status" value="1"/>
</dbReference>
<evidence type="ECO:0000256" key="4">
    <source>
        <dbReference type="ARBA" id="ARBA00022519"/>
    </source>
</evidence>
<evidence type="ECO:0000256" key="7">
    <source>
        <dbReference type="ARBA" id="ARBA00022967"/>
    </source>
</evidence>
<dbReference type="InterPro" id="IPR003439">
    <property type="entry name" value="ABC_transporter-like_ATP-bd"/>
</dbReference>
<dbReference type="RefSeq" id="WP_048673532.1">
    <property type="nucleotide sequence ID" value="NZ_CBTJ020000043.1"/>
</dbReference>
<keyword evidence="3 9" id="KW-0500">Molybdenum</keyword>
<evidence type="ECO:0000313" key="13">
    <source>
        <dbReference type="Proteomes" id="UP000035760"/>
    </source>
</evidence>
<dbReference type="GO" id="GO:0005524">
    <property type="term" value="F:ATP binding"/>
    <property type="evidence" value="ECO:0007669"/>
    <property type="project" value="UniProtKB-KW"/>
</dbReference>
<feature type="domain" description="Mop" evidence="11">
    <location>
        <begin position="292"/>
        <end position="356"/>
    </location>
</feature>